<comment type="caution">
    <text evidence="2">The sequence shown here is derived from an EMBL/GenBank/DDBJ whole genome shotgun (WGS) entry which is preliminary data.</text>
</comment>
<dbReference type="STRING" id="4795.A0A225WGI3"/>
<dbReference type="SUPFAM" id="SSF56672">
    <property type="entry name" value="DNA/RNA polymerases"/>
    <property type="match status" value="1"/>
</dbReference>
<sequence length="472" mass="54080">MGVAHRNCAEKEWPRYSTMHQLQYSQCGHCNHASGRRPVDRAEELPVVQFIKCRKWILGDRDDDACAQDFCVRMYAGGLLRMPFSLKNAPMIYQRMLDNALWGFVQPQSGWERYAEGMKLAEEAAKHQRSLVDDSDVTLKTTRTKFEADRQASSELYPVLRMVNDPYADMFATNEPDDSCLVPVYQRRSFVDGICFGGTTFDDCLDTLDKLLARPKSKVDFLSHQVSPEGIRADPKKVTVITELPFPKAKKEMQQFLGSLNYYSHFIQDFVVYGVALYQLKEDDFFEWGDLAAAKASFTALQRKVAQAPILRHFDPKKEVHIILYANEWALSGTLMQMHDEKIHPVRFCGRVLKVAEMNYHSAEKEELALLLLVKVCYIQRVEKTLHVYTRFSTLGWVHKSKSLFDRAVQFAVLLSPWQLEVQRVREKNCVFTQLLQSTITNFVGLDDLLALVAPPNKGSPSTRLDPSLLYA</sequence>
<dbReference type="PANTHER" id="PTHR33064">
    <property type="entry name" value="POL PROTEIN"/>
    <property type="match status" value="1"/>
</dbReference>
<protein>
    <recommendedName>
        <fullName evidence="1">Reverse transcriptase/retrotransposon-derived protein RNase H-like domain-containing protein</fullName>
    </recommendedName>
</protein>
<dbReference type="Gene3D" id="3.30.70.270">
    <property type="match status" value="1"/>
</dbReference>
<evidence type="ECO:0000259" key="1">
    <source>
        <dbReference type="Pfam" id="PF17919"/>
    </source>
</evidence>
<gene>
    <name evidence="2" type="ORF">PHMEG_0009997</name>
</gene>
<dbReference type="InterPro" id="IPR043502">
    <property type="entry name" value="DNA/RNA_pol_sf"/>
</dbReference>
<accession>A0A225WGI3</accession>
<dbReference type="InterPro" id="IPR043128">
    <property type="entry name" value="Rev_trsase/Diguanyl_cyclase"/>
</dbReference>
<dbReference type="InterPro" id="IPR041577">
    <property type="entry name" value="RT_RNaseH_2"/>
</dbReference>
<keyword evidence="3" id="KW-1185">Reference proteome</keyword>
<evidence type="ECO:0000313" key="3">
    <source>
        <dbReference type="Proteomes" id="UP000198211"/>
    </source>
</evidence>
<dbReference type="EMBL" id="NBNE01000971">
    <property type="protein sequence ID" value="OWZ16239.1"/>
    <property type="molecule type" value="Genomic_DNA"/>
</dbReference>
<dbReference type="Pfam" id="PF17919">
    <property type="entry name" value="RT_RNaseH_2"/>
    <property type="match status" value="1"/>
</dbReference>
<feature type="domain" description="Reverse transcriptase/retrotransposon-derived protein RNase H-like" evidence="1">
    <location>
        <begin position="294"/>
        <end position="375"/>
    </location>
</feature>
<dbReference type="Proteomes" id="UP000198211">
    <property type="component" value="Unassembled WGS sequence"/>
</dbReference>
<dbReference type="InterPro" id="IPR051320">
    <property type="entry name" value="Viral_Replic_Matur_Polypro"/>
</dbReference>
<name>A0A225WGI3_9STRA</name>
<dbReference type="AlphaFoldDB" id="A0A225WGI3"/>
<dbReference type="OrthoDB" id="121093at2759"/>
<reference evidence="3" key="1">
    <citation type="submission" date="2017-03" db="EMBL/GenBank/DDBJ databases">
        <title>Phytopthora megakarya and P. palmivora, two closely related causual agents of cacao black pod achieved similar genome size and gene model numbers by different mechanisms.</title>
        <authorList>
            <person name="Ali S."/>
            <person name="Shao J."/>
            <person name="Larry D.J."/>
            <person name="Kronmiller B."/>
            <person name="Shen D."/>
            <person name="Strem M.D."/>
            <person name="Melnick R.L."/>
            <person name="Guiltinan M.J."/>
            <person name="Tyler B.M."/>
            <person name="Meinhardt L.W."/>
            <person name="Bailey B.A."/>
        </authorList>
    </citation>
    <scope>NUCLEOTIDE SEQUENCE [LARGE SCALE GENOMIC DNA]</scope>
    <source>
        <strain evidence="3">zdho120</strain>
    </source>
</reference>
<evidence type="ECO:0000313" key="2">
    <source>
        <dbReference type="EMBL" id="OWZ16239.1"/>
    </source>
</evidence>
<proteinExistence type="predicted"/>
<dbReference type="PANTHER" id="PTHR33064:SF37">
    <property type="entry name" value="RIBONUCLEASE H"/>
    <property type="match status" value="1"/>
</dbReference>
<organism evidence="2 3">
    <name type="scientific">Phytophthora megakarya</name>
    <dbReference type="NCBI Taxonomy" id="4795"/>
    <lineage>
        <taxon>Eukaryota</taxon>
        <taxon>Sar</taxon>
        <taxon>Stramenopiles</taxon>
        <taxon>Oomycota</taxon>
        <taxon>Peronosporomycetes</taxon>
        <taxon>Peronosporales</taxon>
        <taxon>Peronosporaceae</taxon>
        <taxon>Phytophthora</taxon>
    </lineage>
</organism>